<gene>
    <name evidence="8" type="ORF">PSALAMII_LOCUS6793</name>
</gene>
<comment type="similarity">
    <text evidence="1">Belongs to the class-II aminoacyl-tRNA synthetase family. Type 1 subfamily.</text>
</comment>
<keyword evidence="3" id="KW-0547">Nucleotide-binding</keyword>
<keyword evidence="2" id="KW-0436">Ligase</keyword>
<dbReference type="SUPFAM" id="SSF50249">
    <property type="entry name" value="Nucleic acid-binding proteins"/>
    <property type="match status" value="1"/>
</dbReference>
<dbReference type="AlphaFoldDB" id="A0A9W4JHM1"/>
<sequence length="696" mass="77094">MSIAVSQLRALRLRSSYIGISHILRPRAVGKCSPVAPRHFSARACLRQEPKLPAFLEAYKKAGMWISSNSSSISARFELKWCTNILTVAFPPATHDFETFFAQAEPNTEVVLHGYLGSRIDLSKKLSFVRLSDPTLQHNVQIVALAKSNGFETLKSLNANSPVAVRGTVQKKKTKGSEPVSLEDTWELALEEIHALNEFPKDIIMTPETVFPPEQRYLQLRSDPELREALRFRAKAHNLCKEELEKSQPPFVEIETPLLFKSTPEGAREFIVPTRREGLAYALPQSPQQYKQILMASGLPRYYQFAKCFRDEDLRADRQPEFTQLDLEMSFATGDDVMRTVEGVIRRLWSELMKDPAPAGPFRKVSYQEVMAKYGSDKPDTRYGMEIIRLDHALPVDLVGKISDLEDPIVEAFKIEGNDNDTAETHRFITEFLDSPAGAPFNNNPDGGPGVFVYNGKQPLCGLQPFGFEAAEQAEELLDLDHGDLIILQARPRAPFSGGSTPIGDLRRALYAASVSSGFKPAATGFDFLWVVDFPLFSPSSDSEPGQGGAAGFSSTHHPFTAPKTPADVDLLLTDPTKVIADHYDLVVNGVELGGGSRRIHNAAVQEFIFRDILQMPAERLTDFSHLLDALRSGCPPHAGLALGFDRLVAVMLGKESVRDVIAFPKTGKGGDDLMVGSPSQMTEQALETYHLKLRK</sequence>
<dbReference type="HAMAP" id="MF_00044">
    <property type="entry name" value="Asp_tRNA_synth_type1"/>
    <property type="match status" value="1"/>
</dbReference>
<dbReference type="GO" id="GO:0005739">
    <property type="term" value="C:mitochondrion"/>
    <property type="evidence" value="ECO:0007669"/>
    <property type="project" value="TreeGrafter"/>
</dbReference>
<evidence type="ECO:0000256" key="1">
    <source>
        <dbReference type="ARBA" id="ARBA00006303"/>
    </source>
</evidence>
<reference evidence="8" key="1">
    <citation type="submission" date="2021-07" db="EMBL/GenBank/DDBJ databases">
        <authorList>
            <person name="Branca A.L. A."/>
        </authorList>
    </citation>
    <scope>NUCLEOTIDE SEQUENCE</scope>
</reference>
<evidence type="ECO:0000256" key="5">
    <source>
        <dbReference type="ARBA" id="ARBA00022917"/>
    </source>
</evidence>
<dbReference type="InterPro" id="IPR006195">
    <property type="entry name" value="aa-tRNA-synth_II"/>
</dbReference>
<dbReference type="InterPro" id="IPR004115">
    <property type="entry name" value="GAD-like_sf"/>
</dbReference>
<accession>A0A9W4JHM1</accession>
<evidence type="ECO:0000313" key="9">
    <source>
        <dbReference type="Proteomes" id="UP001152649"/>
    </source>
</evidence>
<dbReference type="Pfam" id="PF00152">
    <property type="entry name" value="tRNA-synt_2"/>
    <property type="match status" value="1"/>
</dbReference>
<name>A0A9W4JHM1_9EURO</name>
<comment type="caution">
    <text evidence="8">The sequence shown here is derived from an EMBL/GenBank/DDBJ whole genome shotgun (WGS) entry which is preliminary data.</text>
</comment>
<dbReference type="GO" id="GO:0005524">
    <property type="term" value="F:ATP binding"/>
    <property type="evidence" value="ECO:0007669"/>
    <property type="project" value="UniProtKB-KW"/>
</dbReference>
<proteinExistence type="inferred from homology"/>
<dbReference type="PANTHER" id="PTHR22594">
    <property type="entry name" value="ASPARTYL/LYSYL-TRNA SYNTHETASE"/>
    <property type="match status" value="1"/>
</dbReference>
<keyword evidence="9" id="KW-1185">Reference proteome</keyword>
<dbReference type="InterPro" id="IPR004364">
    <property type="entry name" value="Aa-tRNA-synt_II"/>
</dbReference>
<dbReference type="InterPro" id="IPR012340">
    <property type="entry name" value="NA-bd_OB-fold"/>
</dbReference>
<evidence type="ECO:0000256" key="3">
    <source>
        <dbReference type="ARBA" id="ARBA00022741"/>
    </source>
</evidence>
<dbReference type="NCBIfam" id="TIGR00459">
    <property type="entry name" value="aspS_bact"/>
    <property type="match status" value="1"/>
</dbReference>
<dbReference type="GO" id="GO:0006422">
    <property type="term" value="P:aspartyl-tRNA aminoacylation"/>
    <property type="evidence" value="ECO:0007669"/>
    <property type="project" value="TreeGrafter"/>
</dbReference>
<dbReference type="Gene3D" id="2.40.50.140">
    <property type="entry name" value="Nucleic acid-binding proteins"/>
    <property type="match status" value="1"/>
</dbReference>
<dbReference type="InterPro" id="IPR002312">
    <property type="entry name" value="Asp/Asn-tRNA-synth_IIb"/>
</dbReference>
<protein>
    <recommendedName>
        <fullName evidence="7">Aminoacyl-transfer RNA synthetases class-II family profile domain-containing protein</fullName>
    </recommendedName>
</protein>
<dbReference type="EMBL" id="CAJVPG010000321">
    <property type="protein sequence ID" value="CAG8391352.1"/>
    <property type="molecule type" value="Genomic_DNA"/>
</dbReference>
<dbReference type="OrthoDB" id="439710at2759"/>
<dbReference type="Gene3D" id="3.30.930.10">
    <property type="entry name" value="Bira Bifunctional Protein, Domain 2"/>
    <property type="match status" value="1"/>
</dbReference>
<keyword evidence="6" id="KW-0030">Aminoacyl-tRNA synthetase</keyword>
<dbReference type="InterPro" id="IPR004524">
    <property type="entry name" value="Asp-tRNA-ligase_1"/>
</dbReference>
<keyword evidence="4" id="KW-0067">ATP-binding</keyword>
<organism evidence="8 9">
    <name type="scientific">Penicillium salamii</name>
    <dbReference type="NCBI Taxonomy" id="1612424"/>
    <lineage>
        <taxon>Eukaryota</taxon>
        <taxon>Fungi</taxon>
        <taxon>Dikarya</taxon>
        <taxon>Ascomycota</taxon>
        <taxon>Pezizomycotina</taxon>
        <taxon>Eurotiomycetes</taxon>
        <taxon>Eurotiomycetidae</taxon>
        <taxon>Eurotiales</taxon>
        <taxon>Aspergillaceae</taxon>
        <taxon>Penicillium</taxon>
    </lineage>
</organism>
<dbReference type="PANTHER" id="PTHR22594:SF5">
    <property type="entry name" value="ASPARTATE--TRNA LIGASE, MITOCHONDRIAL"/>
    <property type="match status" value="1"/>
</dbReference>
<evidence type="ECO:0000313" key="8">
    <source>
        <dbReference type="EMBL" id="CAG8391352.1"/>
    </source>
</evidence>
<evidence type="ECO:0000259" key="7">
    <source>
        <dbReference type="PROSITE" id="PS50862"/>
    </source>
</evidence>
<dbReference type="PROSITE" id="PS50862">
    <property type="entry name" value="AA_TRNA_LIGASE_II"/>
    <property type="match status" value="1"/>
</dbReference>
<evidence type="ECO:0000256" key="6">
    <source>
        <dbReference type="ARBA" id="ARBA00023146"/>
    </source>
</evidence>
<dbReference type="NCBIfam" id="NF001750">
    <property type="entry name" value="PRK00476.1"/>
    <property type="match status" value="1"/>
</dbReference>
<dbReference type="GO" id="GO:0004815">
    <property type="term" value="F:aspartate-tRNA ligase activity"/>
    <property type="evidence" value="ECO:0007669"/>
    <property type="project" value="TreeGrafter"/>
</dbReference>
<dbReference type="Gene3D" id="3.30.1360.30">
    <property type="entry name" value="GAD-like domain"/>
    <property type="match status" value="1"/>
</dbReference>
<evidence type="ECO:0000256" key="4">
    <source>
        <dbReference type="ARBA" id="ARBA00022840"/>
    </source>
</evidence>
<dbReference type="CDD" id="cd04321">
    <property type="entry name" value="ScAspRS_mt_like_N"/>
    <property type="match status" value="1"/>
</dbReference>
<evidence type="ECO:0000256" key="2">
    <source>
        <dbReference type="ARBA" id="ARBA00022598"/>
    </source>
</evidence>
<dbReference type="Proteomes" id="UP001152649">
    <property type="component" value="Unassembled WGS sequence"/>
</dbReference>
<feature type="domain" description="Aminoacyl-transfer RNA synthetases class-II family profile" evidence="7">
    <location>
        <begin position="241"/>
        <end position="679"/>
    </location>
</feature>
<dbReference type="SUPFAM" id="SSF55681">
    <property type="entry name" value="Class II aaRS and biotin synthetases"/>
    <property type="match status" value="1"/>
</dbReference>
<keyword evidence="5" id="KW-0648">Protein biosynthesis</keyword>
<dbReference type="InterPro" id="IPR045864">
    <property type="entry name" value="aa-tRNA-synth_II/BPL/LPL"/>
</dbReference>
<dbReference type="PRINTS" id="PR01042">
    <property type="entry name" value="TRNASYNTHASP"/>
</dbReference>